<feature type="transmembrane region" description="Helical" evidence="1">
    <location>
        <begin position="38"/>
        <end position="60"/>
    </location>
</feature>
<dbReference type="AlphaFoldDB" id="A0A2G9Z0G0"/>
<evidence type="ECO:0000256" key="1">
    <source>
        <dbReference type="SAM" id="Phobius"/>
    </source>
</evidence>
<comment type="caution">
    <text evidence="2">The sequence shown here is derived from an EMBL/GenBank/DDBJ whole genome shotgun (WGS) entry which is preliminary data.</text>
</comment>
<organism evidence="2 3">
    <name type="scientific">Candidatus Nealsonbacteria bacterium CG23_combo_of_CG06-09_8_20_14_all_36_12</name>
    <dbReference type="NCBI Taxonomy" id="1974718"/>
    <lineage>
        <taxon>Bacteria</taxon>
        <taxon>Candidatus Nealsoniibacteriota</taxon>
    </lineage>
</organism>
<keyword evidence="1" id="KW-0472">Membrane</keyword>
<reference evidence="2 3" key="1">
    <citation type="submission" date="2017-09" db="EMBL/GenBank/DDBJ databases">
        <title>Depth-based differentiation of microbial function through sediment-hosted aquifers and enrichment of novel symbionts in the deep terrestrial subsurface.</title>
        <authorList>
            <person name="Probst A.J."/>
            <person name="Ladd B."/>
            <person name="Jarett J.K."/>
            <person name="Geller-Mcgrath D.E."/>
            <person name="Sieber C.M."/>
            <person name="Emerson J.B."/>
            <person name="Anantharaman K."/>
            <person name="Thomas B.C."/>
            <person name="Malmstrom R."/>
            <person name="Stieglmeier M."/>
            <person name="Klingl A."/>
            <person name="Woyke T."/>
            <person name="Ryan C.M."/>
            <person name="Banfield J.F."/>
        </authorList>
    </citation>
    <scope>NUCLEOTIDE SEQUENCE [LARGE SCALE GENOMIC DNA]</scope>
    <source>
        <strain evidence="2">CG23_combo_of_CG06-09_8_20_14_all_36_12</strain>
    </source>
</reference>
<gene>
    <name evidence="2" type="ORF">COX34_01355</name>
</gene>
<evidence type="ECO:0000313" key="2">
    <source>
        <dbReference type="EMBL" id="PIP24962.1"/>
    </source>
</evidence>
<protein>
    <recommendedName>
        <fullName evidence="4">Baseplate protein J-like domain-containing protein</fullName>
    </recommendedName>
</protein>
<proteinExistence type="predicted"/>
<sequence>MTRRITDIIKPGEIKKKEKISTLKKEEEIKLERPSFRIFLIPIILVIIIGVGLGIFSYYFSLGVKIIIQPKQDILSSQMQVTVDKGANDINIFAKIIPGHLFQEEKTISQEFPITGKVLKETKAEGIIRVYNKYSTSSQILVATTRFISSDGKLFKSLERVVIPGGKYEKGKLQPGYLDIKVKADQPGEDYNIEPSTFSIPGFAGTPKYTGFYGKSFEPMKGGFRGEVAELTEKDIENAKNSLSQRLFKETRNNLKSKIFPDFVLIEEAIKDRILETSLPQTSVSQETVKVEIRGISEVLVFKKTDLENFAKETLLFQKPADKKLHQESLKIDYSLVKSEIDLGKLTLELQTSVKIFSEIDEAQIKENIVGKTPSQIREFLSIQPQIEKTEIKLLPFWSKEAPKNIEKIKVETRLD</sequence>
<dbReference type="Proteomes" id="UP000228681">
    <property type="component" value="Unassembled WGS sequence"/>
</dbReference>
<evidence type="ECO:0008006" key="4">
    <source>
        <dbReference type="Google" id="ProtNLM"/>
    </source>
</evidence>
<keyword evidence="1" id="KW-1133">Transmembrane helix</keyword>
<accession>A0A2G9Z0G0</accession>
<name>A0A2G9Z0G0_9BACT</name>
<keyword evidence="1" id="KW-0812">Transmembrane</keyword>
<dbReference type="EMBL" id="PCRS01000020">
    <property type="protein sequence ID" value="PIP24962.1"/>
    <property type="molecule type" value="Genomic_DNA"/>
</dbReference>
<evidence type="ECO:0000313" key="3">
    <source>
        <dbReference type="Proteomes" id="UP000228681"/>
    </source>
</evidence>